<dbReference type="InterPro" id="IPR011009">
    <property type="entry name" value="Kinase-like_dom_sf"/>
</dbReference>
<evidence type="ECO:0000259" key="2">
    <source>
        <dbReference type="PROSITE" id="PS50011"/>
    </source>
</evidence>
<reference evidence="4" key="1">
    <citation type="submission" date="2022-11" db="UniProtKB">
        <authorList>
            <consortium name="WormBaseParasite"/>
        </authorList>
    </citation>
    <scope>IDENTIFICATION</scope>
</reference>
<dbReference type="AlphaFoldDB" id="A0A914XZK6"/>
<dbReference type="SUPFAM" id="SSF56112">
    <property type="entry name" value="Protein kinase-like (PK-like)"/>
    <property type="match status" value="1"/>
</dbReference>
<dbReference type="WBParaSite" id="PSU_v2.g11960.t1">
    <property type="protein sequence ID" value="PSU_v2.g11960.t1"/>
    <property type="gene ID" value="PSU_v2.g11960"/>
</dbReference>
<dbReference type="InterPro" id="IPR000719">
    <property type="entry name" value="Prot_kinase_dom"/>
</dbReference>
<proteinExistence type="predicted"/>
<dbReference type="Pfam" id="PF00069">
    <property type="entry name" value="Pkinase"/>
    <property type="match status" value="1"/>
</dbReference>
<dbReference type="PROSITE" id="PS50011">
    <property type="entry name" value="PROTEIN_KINASE_DOM"/>
    <property type="match status" value="1"/>
</dbReference>
<dbReference type="Gene3D" id="1.10.510.10">
    <property type="entry name" value="Transferase(Phosphotransferase) domain 1"/>
    <property type="match status" value="1"/>
</dbReference>
<organism evidence="3 4">
    <name type="scientific">Panagrolaimus superbus</name>
    <dbReference type="NCBI Taxonomy" id="310955"/>
    <lineage>
        <taxon>Eukaryota</taxon>
        <taxon>Metazoa</taxon>
        <taxon>Ecdysozoa</taxon>
        <taxon>Nematoda</taxon>
        <taxon>Chromadorea</taxon>
        <taxon>Rhabditida</taxon>
        <taxon>Tylenchina</taxon>
        <taxon>Panagrolaimomorpha</taxon>
        <taxon>Panagrolaimoidea</taxon>
        <taxon>Panagrolaimidae</taxon>
        <taxon>Panagrolaimus</taxon>
    </lineage>
</organism>
<feature type="domain" description="Protein kinase" evidence="2">
    <location>
        <begin position="101"/>
        <end position="330"/>
    </location>
</feature>
<accession>A0A914XZK6</accession>
<evidence type="ECO:0000313" key="3">
    <source>
        <dbReference type="Proteomes" id="UP000887577"/>
    </source>
</evidence>
<keyword evidence="3" id="KW-1185">Reference proteome</keyword>
<sequence length="330" mass="37604">MAAVKSISPDSTDSKDKMPIIKGKKKEVERNMRSQAHHAQQRANIKKQQITQQLSYIPQNIRTQRGLDVDVSTSTAAHEDDEKHKKMLEHLKSLSPFNGRWEFSSVINSGSYGVVLSVSDVVTKYPGVMKVAKTGVGNDINIQAEWESFLLMKIYKANPEASVCRLLDQGLLQNYDGAPLEYMCLEYVGLRVHEHLSEYIGNDRLLRCCQISLMTLKGIYDIHKEGLIHRDLKPDNMGLISREQPIVMIYDLGMARMYTSKDGKGRPYRSTVGFRGTMEWASGNAVKGREQTRYDDLIAWFYCMIDLFHGNKDSYQVFPWSSRPKNGKID</sequence>
<dbReference type="InterPro" id="IPR050235">
    <property type="entry name" value="CK1_Ser-Thr_kinase"/>
</dbReference>
<dbReference type="SMART" id="SM00220">
    <property type="entry name" value="S_TKc"/>
    <property type="match status" value="1"/>
</dbReference>
<evidence type="ECO:0000256" key="1">
    <source>
        <dbReference type="SAM" id="MobiDB-lite"/>
    </source>
</evidence>
<feature type="region of interest" description="Disordered" evidence="1">
    <location>
        <begin position="1"/>
        <end position="49"/>
    </location>
</feature>
<name>A0A914XZK6_9BILA</name>
<dbReference type="GO" id="GO:0005524">
    <property type="term" value="F:ATP binding"/>
    <property type="evidence" value="ECO:0007669"/>
    <property type="project" value="InterPro"/>
</dbReference>
<dbReference type="Proteomes" id="UP000887577">
    <property type="component" value="Unplaced"/>
</dbReference>
<evidence type="ECO:0000313" key="4">
    <source>
        <dbReference type="WBParaSite" id="PSU_v2.g11960.t1"/>
    </source>
</evidence>
<dbReference type="PANTHER" id="PTHR11909">
    <property type="entry name" value="CASEIN KINASE-RELATED"/>
    <property type="match status" value="1"/>
</dbReference>
<dbReference type="GO" id="GO:0004672">
    <property type="term" value="F:protein kinase activity"/>
    <property type="evidence" value="ECO:0007669"/>
    <property type="project" value="InterPro"/>
</dbReference>
<protein>
    <submittedName>
        <fullName evidence="4">Protein kinase domain-containing protein</fullName>
    </submittedName>
</protein>